<evidence type="ECO:0000313" key="12">
    <source>
        <dbReference type="Proteomes" id="UP000596742"/>
    </source>
</evidence>
<dbReference type="InterPro" id="IPR050113">
    <property type="entry name" value="Ub_conjugating_enzyme"/>
</dbReference>
<name>A0A8B6EK50_MYTGA</name>
<dbReference type="AlphaFoldDB" id="A0A8B6EK50"/>
<evidence type="ECO:0000256" key="3">
    <source>
        <dbReference type="ARBA" id="ARBA00012486"/>
    </source>
</evidence>
<reference evidence="11" key="1">
    <citation type="submission" date="2018-11" db="EMBL/GenBank/DDBJ databases">
        <authorList>
            <person name="Alioto T."/>
            <person name="Alioto T."/>
        </authorList>
    </citation>
    <scope>NUCLEOTIDE SEQUENCE</scope>
</reference>
<dbReference type="Pfam" id="PF00179">
    <property type="entry name" value="UQ_con"/>
    <property type="match status" value="1"/>
</dbReference>
<evidence type="ECO:0000256" key="5">
    <source>
        <dbReference type="ARBA" id="ARBA00022741"/>
    </source>
</evidence>
<dbReference type="OrthoDB" id="7851174at2759"/>
<comment type="pathway">
    <text evidence="2">Protein modification; protein ubiquitination.</text>
</comment>
<gene>
    <name evidence="11" type="ORF">MGAL_10B043681</name>
</gene>
<dbReference type="GO" id="GO:0005524">
    <property type="term" value="F:ATP binding"/>
    <property type="evidence" value="ECO:0007669"/>
    <property type="project" value="UniProtKB-UniRule"/>
</dbReference>
<comment type="catalytic activity">
    <reaction evidence="1">
        <text>S-ubiquitinyl-[E1 ubiquitin-activating enzyme]-L-cysteine + [E2 ubiquitin-conjugating enzyme]-L-cysteine = [E1 ubiquitin-activating enzyme]-L-cysteine + S-ubiquitinyl-[E2 ubiquitin-conjugating enzyme]-L-cysteine.</text>
        <dbReference type="EC" id="2.3.2.23"/>
    </reaction>
</comment>
<proteinExistence type="inferred from homology"/>
<dbReference type="Gene3D" id="3.10.110.10">
    <property type="entry name" value="Ubiquitin Conjugating Enzyme"/>
    <property type="match status" value="1"/>
</dbReference>
<dbReference type="InterPro" id="IPR000608">
    <property type="entry name" value="UBC"/>
</dbReference>
<keyword evidence="12" id="KW-1185">Reference proteome</keyword>
<evidence type="ECO:0000259" key="10">
    <source>
        <dbReference type="PROSITE" id="PS50127"/>
    </source>
</evidence>
<evidence type="ECO:0000256" key="8">
    <source>
        <dbReference type="PROSITE-ProRule" id="PRU10133"/>
    </source>
</evidence>
<dbReference type="Proteomes" id="UP000596742">
    <property type="component" value="Unassembled WGS sequence"/>
</dbReference>
<comment type="caution">
    <text evidence="11">The sequence shown here is derived from an EMBL/GenBank/DDBJ whole genome shotgun (WGS) entry which is preliminary data.</text>
</comment>
<evidence type="ECO:0000256" key="1">
    <source>
        <dbReference type="ARBA" id="ARBA00000485"/>
    </source>
</evidence>
<dbReference type="EC" id="2.3.2.23" evidence="3"/>
<evidence type="ECO:0000256" key="2">
    <source>
        <dbReference type="ARBA" id="ARBA00004906"/>
    </source>
</evidence>
<keyword evidence="6 9" id="KW-0833">Ubl conjugation pathway</keyword>
<dbReference type="EMBL" id="UYJE01005243">
    <property type="protein sequence ID" value="VDI35532.1"/>
    <property type="molecule type" value="Genomic_DNA"/>
</dbReference>
<evidence type="ECO:0000313" key="11">
    <source>
        <dbReference type="EMBL" id="VDI35532.1"/>
    </source>
</evidence>
<dbReference type="SUPFAM" id="SSF54495">
    <property type="entry name" value="UBC-like"/>
    <property type="match status" value="1"/>
</dbReference>
<keyword evidence="7 9" id="KW-0067">ATP-binding</keyword>
<keyword evidence="5 9" id="KW-0547">Nucleotide-binding</keyword>
<dbReference type="PROSITE" id="PS50127">
    <property type="entry name" value="UBC_2"/>
    <property type="match status" value="1"/>
</dbReference>
<feature type="domain" description="UBC core" evidence="10">
    <location>
        <begin position="1"/>
        <end position="150"/>
    </location>
</feature>
<dbReference type="InterPro" id="IPR023313">
    <property type="entry name" value="UBQ-conjugating_AS"/>
</dbReference>
<dbReference type="PROSITE" id="PS00183">
    <property type="entry name" value="UBC_1"/>
    <property type="match status" value="1"/>
</dbReference>
<keyword evidence="4" id="KW-0808">Transferase</keyword>
<evidence type="ECO:0000256" key="9">
    <source>
        <dbReference type="RuleBase" id="RU362109"/>
    </source>
</evidence>
<dbReference type="InterPro" id="IPR016135">
    <property type="entry name" value="UBQ-conjugating_enzyme/RWD"/>
</dbReference>
<dbReference type="PANTHER" id="PTHR24067">
    <property type="entry name" value="UBIQUITIN-CONJUGATING ENZYME E2"/>
    <property type="match status" value="1"/>
</dbReference>
<feature type="active site" description="Glycyl thioester intermediate" evidence="8">
    <location>
        <position position="85"/>
    </location>
</feature>
<organism evidence="11 12">
    <name type="scientific">Mytilus galloprovincialis</name>
    <name type="common">Mediterranean mussel</name>
    <dbReference type="NCBI Taxonomy" id="29158"/>
    <lineage>
        <taxon>Eukaryota</taxon>
        <taxon>Metazoa</taxon>
        <taxon>Spiralia</taxon>
        <taxon>Lophotrochozoa</taxon>
        <taxon>Mollusca</taxon>
        <taxon>Bivalvia</taxon>
        <taxon>Autobranchia</taxon>
        <taxon>Pteriomorphia</taxon>
        <taxon>Mytilida</taxon>
        <taxon>Mytiloidea</taxon>
        <taxon>Mytilidae</taxon>
        <taxon>Mytilinae</taxon>
        <taxon>Mytilus</taxon>
    </lineage>
</organism>
<dbReference type="FunFam" id="3.10.110.10:FF:000101">
    <property type="entry name" value="Ubiquitin-conjugating enzyme E2 D2"/>
    <property type="match status" value="1"/>
</dbReference>
<evidence type="ECO:0000256" key="4">
    <source>
        <dbReference type="ARBA" id="ARBA00022679"/>
    </source>
</evidence>
<evidence type="ECO:0000256" key="6">
    <source>
        <dbReference type="ARBA" id="ARBA00022786"/>
    </source>
</evidence>
<evidence type="ECO:0000256" key="7">
    <source>
        <dbReference type="ARBA" id="ARBA00022840"/>
    </source>
</evidence>
<sequence>MAKKRLRKEFLDISQNPPPGISAGPIDDEMLKWNGMISAPDGSPYAGGVFFVEIQCPSDYPWRSPKVHFTTQIYHPNINKQGEICIHHLPMRPRAWTPACTIAKLLMGIAGLLADPNTECRFNAEASHLYRFDRQRYNETAAEFTLVNKDVI</sequence>
<protein>
    <recommendedName>
        <fullName evidence="3">E2 ubiquitin-conjugating enzyme</fullName>
        <ecNumber evidence="3">2.3.2.23</ecNumber>
    </recommendedName>
</protein>
<accession>A0A8B6EK50</accession>
<dbReference type="GO" id="GO:0061631">
    <property type="term" value="F:ubiquitin conjugating enzyme activity"/>
    <property type="evidence" value="ECO:0007669"/>
    <property type="project" value="UniProtKB-EC"/>
</dbReference>
<dbReference type="SMART" id="SM00212">
    <property type="entry name" value="UBCc"/>
    <property type="match status" value="1"/>
</dbReference>
<comment type="similarity">
    <text evidence="9">Belongs to the ubiquitin-conjugating enzyme family.</text>
</comment>